<dbReference type="PANTHER" id="PTHR39336:SF1">
    <property type="entry name" value="PYRIDOXAMINE PHOSPHATE OXIDASE FAMILY PROTEIN (AFU_ORTHOLOGUE AFUA_6G11440)"/>
    <property type="match status" value="1"/>
</dbReference>
<feature type="domain" description="Pyridoxamine 5'-phosphate oxidase N-terminal" evidence="1">
    <location>
        <begin position="10"/>
        <end position="130"/>
    </location>
</feature>
<evidence type="ECO:0000313" key="3">
    <source>
        <dbReference type="Proteomes" id="UP001403385"/>
    </source>
</evidence>
<name>A0AAW9RZ64_9BACT</name>
<dbReference type="InterPro" id="IPR011576">
    <property type="entry name" value="Pyridox_Oxase_N"/>
</dbReference>
<dbReference type="SUPFAM" id="SSF50475">
    <property type="entry name" value="FMN-binding split barrel"/>
    <property type="match status" value="1"/>
</dbReference>
<evidence type="ECO:0000259" key="1">
    <source>
        <dbReference type="Pfam" id="PF01243"/>
    </source>
</evidence>
<dbReference type="PANTHER" id="PTHR39336">
    <property type="entry name" value="PYRIDOXAMINE PHOSPHATE OXIDASE FAMILY PROTEIN (AFU_ORTHOLOGUE AFUA_6G11440)"/>
    <property type="match status" value="1"/>
</dbReference>
<organism evidence="2 3">
    <name type="scientific">Rapidithrix thailandica</name>
    <dbReference type="NCBI Taxonomy" id="413964"/>
    <lineage>
        <taxon>Bacteria</taxon>
        <taxon>Pseudomonadati</taxon>
        <taxon>Bacteroidota</taxon>
        <taxon>Cytophagia</taxon>
        <taxon>Cytophagales</taxon>
        <taxon>Flammeovirgaceae</taxon>
        <taxon>Rapidithrix</taxon>
    </lineage>
</organism>
<dbReference type="Pfam" id="PF01243">
    <property type="entry name" value="PNPOx_N"/>
    <property type="match status" value="1"/>
</dbReference>
<dbReference type="InterPro" id="IPR012349">
    <property type="entry name" value="Split_barrel_FMN-bd"/>
</dbReference>
<dbReference type="RefSeq" id="WP_346821054.1">
    <property type="nucleotide sequence ID" value="NZ_JBDKWZ010000005.1"/>
</dbReference>
<protein>
    <submittedName>
        <fullName evidence="2">Pyridoxamine 5'-phosphate oxidase family protein</fullName>
        <ecNumber evidence="2">1.-.-.-</ecNumber>
        <ecNumber evidence="2">1.4.3.5</ecNumber>
    </submittedName>
</protein>
<dbReference type="AlphaFoldDB" id="A0AAW9RZ64"/>
<keyword evidence="2" id="KW-0560">Oxidoreductase</keyword>
<dbReference type="Gene3D" id="2.30.110.10">
    <property type="entry name" value="Electron Transport, Fmn-binding Protein, Chain A"/>
    <property type="match status" value="1"/>
</dbReference>
<evidence type="ECO:0000313" key="2">
    <source>
        <dbReference type="EMBL" id="MEN7548275.1"/>
    </source>
</evidence>
<dbReference type="EC" id="1.-.-.-" evidence="2"/>
<dbReference type="Proteomes" id="UP001403385">
    <property type="component" value="Unassembled WGS sequence"/>
</dbReference>
<reference evidence="2 3" key="1">
    <citation type="submission" date="2024-04" db="EMBL/GenBank/DDBJ databases">
        <title>Novel genus in family Flammeovirgaceae.</title>
        <authorList>
            <person name="Nguyen T.H."/>
            <person name="Vuong T.Q."/>
            <person name="Le H."/>
            <person name="Kim S.-G."/>
        </authorList>
    </citation>
    <scope>NUCLEOTIDE SEQUENCE [LARGE SCALE GENOMIC DNA]</scope>
    <source>
        <strain evidence="2 3">JCM 23209</strain>
    </source>
</reference>
<keyword evidence="3" id="KW-1185">Reference proteome</keyword>
<dbReference type="EC" id="1.4.3.5" evidence="2"/>
<comment type="caution">
    <text evidence="2">The sequence shown here is derived from an EMBL/GenBank/DDBJ whole genome shotgun (WGS) entry which is preliminary data.</text>
</comment>
<proteinExistence type="predicted"/>
<sequence length="179" mass="20447">MGKLIEALDQTLIDFIQKQKIFFVATAPEEGRINLSPKGMDTFRALGPNQVAYQDLTGSGNQTAAHVLENGRMTVMFCSFEKNPLILRLFGKEEVIQSSDERWNEYMTHFEPLLGTRQIFVLHIDSVQSSCGFSIPFYQYQGERSTLLDWSERKGEEGLNNYRRAKNSISINGKPILYK</sequence>
<dbReference type="EMBL" id="JBDKWZ010000005">
    <property type="protein sequence ID" value="MEN7548275.1"/>
    <property type="molecule type" value="Genomic_DNA"/>
</dbReference>
<accession>A0AAW9RZ64</accession>
<dbReference type="GO" id="GO:0004733">
    <property type="term" value="F:pyridoxamine phosphate oxidase activity"/>
    <property type="evidence" value="ECO:0007669"/>
    <property type="project" value="UniProtKB-EC"/>
</dbReference>
<gene>
    <name evidence="2" type="ORF">AAG747_10180</name>
</gene>